<protein>
    <submittedName>
        <fullName evidence="1">Uncharacterized protein</fullName>
    </submittedName>
</protein>
<sequence length="82" mass="9509">MKPISSATQFIFYFPQTHPSQIFFLHPLVLFRRLKNRVYGKNIAVNHKGKVIIIKTPRTPAFFRLSTMVLPIIPKKSRGKVT</sequence>
<dbReference type="EMBL" id="MGFS01000017">
    <property type="protein sequence ID" value="OGM11423.1"/>
    <property type="molecule type" value="Genomic_DNA"/>
</dbReference>
<evidence type="ECO:0000313" key="1">
    <source>
        <dbReference type="EMBL" id="OGM11423.1"/>
    </source>
</evidence>
<dbReference type="AlphaFoldDB" id="A0A1F7X8X3"/>
<reference evidence="1 2" key="1">
    <citation type="journal article" date="2016" name="Nat. Commun.">
        <title>Thousands of microbial genomes shed light on interconnected biogeochemical processes in an aquifer system.</title>
        <authorList>
            <person name="Anantharaman K."/>
            <person name="Brown C.T."/>
            <person name="Hug L.A."/>
            <person name="Sharon I."/>
            <person name="Castelle C.J."/>
            <person name="Probst A.J."/>
            <person name="Thomas B.C."/>
            <person name="Singh A."/>
            <person name="Wilkins M.J."/>
            <person name="Karaoz U."/>
            <person name="Brodie E.L."/>
            <person name="Williams K.H."/>
            <person name="Hubbard S.S."/>
            <person name="Banfield J.F."/>
        </authorList>
    </citation>
    <scope>NUCLEOTIDE SEQUENCE [LARGE SCALE GENOMIC DNA]</scope>
</reference>
<organism evidence="1 2">
    <name type="scientific">Candidatus Woesebacteria bacterium RBG_16_34_12</name>
    <dbReference type="NCBI Taxonomy" id="1802480"/>
    <lineage>
        <taxon>Bacteria</taxon>
        <taxon>Candidatus Woeseibacteriota</taxon>
    </lineage>
</organism>
<name>A0A1F7X8X3_9BACT</name>
<proteinExistence type="predicted"/>
<evidence type="ECO:0000313" key="2">
    <source>
        <dbReference type="Proteomes" id="UP000177053"/>
    </source>
</evidence>
<gene>
    <name evidence="1" type="ORF">A2Z22_00900</name>
</gene>
<accession>A0A1F7X8X3</accession>
<comment type="caution">
    <text evidence="1">The sequence shown here is derived from an EMBL/GenBank/DDBJ whole genome shotgun (WGS) entry which is preliminary data.</text>
</comment>
<dbReference type="Proteomes" id="UP000177053">
    <property type="component" value="Unassembled WGS sequence"/>
</dbReference>